<protein>
    <submittedName>
        <fullName evidence="1">Uncharacterized protein</fullName>
    </submittedName>
</protein>
<gene>
    <name evidence="1" type="ORF">NPIL_604411</name>
</gene>
<dbReference type="Proteomes" id="UP000887013">
    <property type="component" value="Unassembled WGS sequence"/>
</dbReference>
<organism evidence="1 2">
    <name type="scientific">Nephila pilipes</name>
    <name type="common">Giant wood spider</name>
    <name type="synonym">Nephila maculata</name>
    <dbReference type="NCBI Taxonomy" id="299642"/>
    <lineage>
        <taxon>Eukaryota</taxon>
        <taxon>Metazoa</taxon>
        <taxon>Ecdysozoa</taxon>
        <taxon>Arthropoda</taxon>
        <taxon>Chelicerata</taxon>
        <taxon>Arachnida</taxon>
        <taxon>Araneae</taxon>
        <taxon>Araneomorphae</taxon>
        <taxon>Entelegynae</taxon>
        <taxon>Araneoidea</taxon>
        <taxon>Nephilidae</taxon>
        <taxon>Nephila</taxon>
    </lineage>
</organism>
<dbReference type="AlphaFoldDB" id="A0A8X6MUH3"/>
<keyword evidence="2" id="KW-1185">Reference proteome</keyword>
<evidence type="ECO:0000313" key="2">
    <source>
        <dbReference type="Proteomes" id="UP000887013"/>
    </source>
</evidence>
<dbReference type="EMBL" id="BMAW01051102">
    <property type="protein sequence ID" value="GFS78572.1"/>
    <property type="molecule type" value="Genomic_DNA"/>
</dbReference>
<name>A0A8X6MUH3_NEPPI</name>
<sequence>MFRWSSQGRNKNSEELLTMNVITNESNMSKQLREYWNLENLGIETQNAEEEIPVDEGNLKQNTSYLPNRDDKATSRLRIEYDALSHEKG</sequence>
<accession>A0A8X6MUH3</accession>
<comment type="caution">
    <text evidence="1">The sequence shown here is derived from an EMBL/GenBank/DDBJ whole genome shotgun (WGS) entry which is preliminary data.</text>
</comment>
<evidence type="ECO:0000313" key="1">
    <source>
        <dbReference type="EMBL" id="GFS78572.1"/>
    </source>
</evidence>
<proteinExistence type="predicted"/>
<reference evidence="1" key="1">
    <citation type="submission" date="2020-08" db="EMBL/GenBank/DDBJ databases">
        <title>Multicomponent nature underlies the extraordinary mechanical properties of spider dragline silk.</title>
        <authorList>
            <person name="Kono N."/>
            <person name="Nakamura H."/>
            <person name="Mori M."/>
            <person name="Yoshida Y."/>
            <person name="Ohtoshi R."/>
            <person name="Malay A.D."/>
            <person name="Moran D.A.P."/>
            <person name="Tomita M."/>
            <person name="Numata K."/>
            <person name="Arakawa K."/>
        </authorList>
    </citation>
    <scope>NUCLEOTIDE SEQUENCE</scope>
</reference>